<protein>
    <recommendedName>
        <fullName evidence="2 10">FAD:protein FMN transferase</fullName>
        <ecNumber evidence="1 10">2.7.1.180</ecNumber>
    </recommendedName>
    <alternativeName>
        <fullName evidence="8 10">Flavin transferase</fullName>
    </alternativeName>
</protein>
<evidence type="ECO:0000256" key="10">
    <source>
        <dbReference type="PIRNR" id="PIRNR006268"/>
    </source>
</evidence>
<dbReference type="EC" id="2.7.1.180" evidence="1 10"/>
<dbReference type="SUPFAM" id="SSF143631">
    <property type="entry name" value="ApbE-like"/>
    <property type="match status" value="1"/>
</dbReference>
<evidence type="ECO:0000256" key="5">
    <source>
        <dbReference type="ARBA" id="ARBA00022723"/>
    </source>
</evidence>
<dbReference type="EMBL" id="ACKS01000073">
    <property type="protein sequence ID" value="EFA43717.1"/>
    <property type="molecule type" value="Genomic_DNA"/>
</dbReference>
<keyword evidence="7 10" id="KW-0460">Magnesium</keyword>
<evidence type="ECO:0000256" key="9">
    <source>
        <dbReference type="ARBA" id="ARBA00048540"/>
    </source>
</evidence>
<evidence type="ECO:0000256" key="8">
    <source>
        <dbReference type="ARBA" id="ARBA00031306"/>
    </source>
</evidence>
<reference evidence="12 13" key="1">
    <citation type="submission" date="2009-10" db="EMBL/GenBank/DDBJ databases">
        <authorList>
            <person name="Qin X."/>
            <person name="Bachman B."/>
            <person name="Battles P."/>
            <person name="Bell A."/>
            <person name="Bess C."/>
            <person name="Bickham C."/>
            <person name="Chaboub L."/>
            <person name="Chen D."/>
            <person name="Coyle M."/>
            <person name="Deiros D.R."/>
            <person name="Dinh H."/>
            <person name="Forbes L."/>
            <person name="Fowler G."/>
            <person name="Francisco L."/>
            <person name="Fu Q."/>
            <person name="Gubbala S."/>
            <person name="Hale W."/>
            <person name="Han Y."/>
            <person name="Hemphill L."/>
            <person name="Highlander S.K."/>
            <person name="Hirani K."/>
            <person name="Hogues M."/>
            <person name="Jackson L."/>
            <person name="Jakkamsetti A."/>
            <person name="Javaid M."/>
            <person name="Jiang H."/>
            <person name="Korchina V."/>
            <person name="Kovar C."/>
            <person name="Lara F."/>
            <person name="Lee S."/>
            <person name="Mata R."/>
            <person name="Mathew T."/>
            <person name="Moen C."/>
            <person name="Morales K."/>
            <person name="Munidasa M."/>
            <person name="Nazareth L."/>
            <person name="Ngo R."/>
            <person name="Nguyen L."/>
            <person name="Okwuonu G."/>
            <person name="Ongeri F."/>
            <person name="Patil S."/>
            <person name="Petrosino J."/>
            <person name="Pham C."/>
            <person name="Pham P."/>
            <person name="Pu L.-L."/>
            <person name="Puazo M."/>
            <person name="Raj R."/>
            <person name="Reid J."/>
            <person name="Rouhana J."/>
            <person name="Saada N."/>
            <person name="Shang Y."/>
            <person name="Simmons D."/>
            <person name="Thornton R."/>
            <person name="Warren J."/>
            <person name="Weissenberger G."/>
            <person name="Zhang J."/>
            <person name="Zhang L."/>
            <person name="Zhou C."/>
            <person name="Zhu D."/>
            <person name="Muzny D."/>
            <person name="Worley K."/>
            <person name="Gibbs R."/>
        </authorList>
    </citation>
    <scope>NUCLEOTIDE SEQUENCE [LARGE SCALE GENOMIC DNA]</scope>
    <source>
        <strain evidence="12 13">DSM 17361</strain>
    </source>
</reference>
<keyword evidence="6 10" id="KW-0274">FAD</keyword>
<evidence type="ECO:0000256" key="6">
    <source>
        <dbReference type="ARBA" id="ARBA00022827"/>
    </source>
</evidence>
<comment type="caution">
    <text evidence="12">The sequence shown here is derived from an EMBL/GenBank/DDBJ whole genome shotgun (WGS) entry which is preliminary data.</text>
</comment>
<evidence type="ECO:0000256" key="7">
    <source>
        <dbReference type="ARBA" id="ARBA00022842"/>
    </source>
</evidence>
<evidence type="ECO:0000256" key="11">
    <source>
        <dbReference type="PIRSR" id="PIRSR006268-2"/>
    </source>
</evidence>
<keyword evidence="5 10" id="KW-0479">Metal-binding</keyword>
<dbReference type="GO" id="GO:0016740">
    <property type="term" value="F:transferase activity"/>
    <property type="evidence" value="ECO:0007669"/>
    <property type="project" value="UniProtKB-UniRule"/>
</dbReference>
<dbReference type="GO" id="GO:0046872">
    <property type="term" value="F:metal ion binding"/>
    <property type="evidence" value="ECO:0007669"/>
    <property type="project" value="UniProtKB-UniRule"/>
</dbReference>
<comment type="cofactor">
    <cofactor evidence="11">
        <name>Mg(2+)</name>
        <dbReference type="ChEBI" id="CHEBI:18420"/>
    </cofactor>
    <cofactor evidence="11">
        <name>Mn(2+)</name>
        <dbReference type="ChEBI" id="CHEBI:29035"/>
    </cofactor>
    <text evidence="11">Magnesium. Can also use manganese.</text>
</comment>
<keyword evidence="3 10" id="KW-0285">Flavoprotein</keyword>
<dbReference type="PANTHER" id="PTHR30040:SF2">
    <property type="entry name" value="FAD:PROTEIN FMN TRANSFERASE"/>
    <property type="match status" value="1"/>
</dbReference>
<evidence type="ECO:0000313" key="12">
    <source>
        <dbReference type="EMBL" id="EFA43717.1"/>
    </source>
</evidence>
<evidence type="ECO:0000256" key="2">
    <source>
        <dbReference type="ARBA" id="ARBA00016337"/>
    </source>
</evidence>
<feature type="binding site" evidence="11">
    <location>
        <position position="294"/>
    </location>
    <ligand>
        <name>Mg(2+)</name>
        <dbReference type="ChEBI" id="CHEBI:18420"/>
    </ligand>
</feature>
<comment type="catalytic activity">
    <reaction evidence="9 10">
        <text>L-threonyl-[protein] + FAD = FMN-L-threonyl-[protein] + AMP + H(+)</text>
        <dbReference type="Rhea" id="RHEA:36847"/>
        <dbReference type="Rhea" id="RHEA-COMP:11060"/>
        <dbReference type="Rhea" id="RHEA-COMP:11061"/>
        <dbReference type="ChEBI" id="CHEBI:15378"/>
        <dbReference type="ChEBI" id="CHEBI:30013"/>
        <dbReference type="ChEBI" id="CHEBI:57692"/>
        <dbReference type="ChEBI" id="CHEBI:74257"/>
        <dbReference type="ChEBI" id="CHEBI:456215"/>
        <dbReference type="EC" id="2.7.1.180"/>
    </reaction>
</comment>
<dbReference type="AlphaFoldDB" id="D1PY44"/>
<keyword evidence="4 10" id="KW-0808">Transferase</keyword>
<dbReference type="Gene3D" id="3.10.520.10">
    <property type="entry name" value="ApbE-like domains"/>
    <property type="match status" value="1"/>
</dbReference>
<gene>
    <name evidence="12" type="primary">apbE</name>
    <name evidence="12" type="ORF">HMPREF0645_1879</name>
</gene>
<feature type="binding site" evidence="11">
    <location>
        <position position="172"/>
    </location>
    <ligand>
        <name>Mg(2+)</name>
        <dbReference type="ChEBI" id="CHEBI:18420"/>
    </ligand>
</feature>
<dbReference type="eggNOG" id="COG1477">
    <property type="taxonomic scope" value="Bacteria"/>
</dbReference>
<sequence length="341" mass="38543">MRAKNRTIRIWQIAFLLLLVIGTVLIIRQQRNLPYQHNEGFVFGTVYHVTYQHNKDLQENIEAEMKKVDDALSTFNKNSILSNVNQNEPVELNDMFKDVFNMAEQISKETDGAFDITVAPMVNAWGFGFKKGTPPTKHVVDSLKSLVGYQKVRLESGRIVKQDSRIMLDCSAIAKGYGVDVVANYLKKEGIENFIVEIGGEVVSSGISEKRLPWKIGVTKPVDDSIRQDQELQTILNVTNKAMATSGNYRNFYYKNGKKYAHTIDPKTGYPVQHGILSATVLADQCAVADAYATSFMVMGLDKTKEILKKHPELMVYIIYADSRGNNKIWYSPSMKDKIEE</sequence>
<evidence type="ECO:0000256" key="1">
    <source>
        <dbReference type="ARBA" id="ARBA00011955"/>
    </source>
</evidence>
<evidence type="ECO:0000256" key="3">
    <source>
        <dbReference type="ARBA" id="ARBA00022630"/>
    </source>
</evidence>
<dbReference type="OrthoDB" id="9778595at2"/>
<dbReference type="RefSeq" id="WP_007173982.1">
    <property type="nucleotide sequence ID" value="NZ_GG704781.1"/>
</dbReference>
<dbReference type="InterPro" id="IPR003374">
    <property type="entry name" value="ApbE-like_sf"/>
</dbReference>
<comment type="similarity">
    <text evidence="10">Belongs to the ApbE family.</text>
</comment>
<dbReference type="Pfam" id="PF02424">
    <property type="entry name" value="ApbE"/>
    <property type="match status" value="1"/>
</dbReference>
<name>D1PY44_9BACT</name>
<accession>D1PY44</accession>
<dbReference type="PANTHER" id="PTHR30040">
    <property type="entry name" value="THIAMINE BIOSYNTHESIS LIPOPROTEIN APBE"/>
    <property type="match status" value="1"/>
</dbReference>
<dbReference type="InterPro" id="IPR024932">
    <property type="entry name" value="ApbE"/>
</dbReference>
<evidence type="ECO:0000313" key="13">
    <source>
        <dbReference type="Proteomes" id="UP000003160"/>
    </source>
</evidence>
<dbReference type="HOGENOM" id="CLU_044403_0_0_10"/>
<organism evidence="12 13">
    <name type="scientific">Hallella bergensis DSM 17361</name>
    <dbReference type="NCBI Taxonomy" id="585502"/>
    <lineage>
        <taxon>Bacteria</taxon>
        <taxon>Pseudomonadati</taxon>
        <taxon>Bacteroidota</taxon>
        <taxon>Bacteroidia</taxon>
        <taxon>Bacteroidales</taxon>
        <taxon>Prevotellaceae</taxon>
        <taxon>Hallella</taxon>
    </lineage>
</organism>
<keyword evidence="13" id="KW-1185">Reference proteome</keyword>
<proteinExistence type="inferred from homology"/>
<dbReference type="Proteomes" id="UP000003160">
    <property type="component" value="Unassembled WGS sequence"/>
</dbReference>
<evidence type="ECO:0000256" key="4">
    <source>
        <dbReference type="ARBA" id="ARBA00022679"/>
    </source>
</evidence>
<dbReference type="PIRSF" id="PIRSF006268">
    <property type="entry name" value="ApbE"/>
    <property type="match status" value="1"/>
</dbReference>
<feature type="binding site" evidence="11">
    <location>
        <position position="290"/>
    </location>
    <ligand>
        <name>Mg(2+)</name>
        <dbReference type="ChEBI" id="CHEBI:18420"/>
    </ligand>
</feature>